<accession>A0A1F4VZ11</accession>
<dbReference type="AlphaFoldDB" id="A0A1F4VZ11"/>
<organism evidence="1 2">
    <name type="scientific">candidate division WWE3 bacterium RIFOXYA2_FULL_46_9</name>
    <dbReference type="NCBI Taxonomy" id="1802636"/>
    <lineage>
        <taxon>Bacteria</taxon>
        <taxon>Katanobacteria</taxon>
    </lineage>
</organism>
<reference evidence="1 2" key="1">
    <citation type="journal article" date="2016" name="Nat. Commun.">
        <title>Thousands of microbial genomes shed light on interconnected biogeochemical processes in an aquifer system.</title>
        <authorList>
            <person name="Anantharaman K."/>
            <person name="Brown C.T."/>
            <person name="Hug L.A."/>
            <person name="Sharon I."/>
            <person name="Castelle C.J."/>
            <person name="Probst A.J."/>
            <person name="Thomas B.C."/>
            <person name="Singh A."/>
            <person name="Wilkins M.J."/>
            <person name="Karaoz U."/>
            <person name="Brodie E.L."/>
            <person name="Williams K.H."/>
            <person name="Hubbard S.S."/>
            <person name="Banfield J.F."/>
        </authorList>
    </citation>
    <scope>NUCLEOTIDE SEQUENCE [LARGE SCALE GENOMIC DNA]</scope>
</reference>
<dbReference type="EMBL" id="MEVT01000018">
    <property type="protein sequence ID" value="OGC62409.1"/>
    <property type="molecule type" value="Genomic_DNA"/>
</dbReference>
<gene>
    <name evidence="1" type="ORF">A2264_02540</name>
</gene>
<evidence type="ECO:0000313" key="2">
    <source>
        <dbReference type="Proteomes" id="UP000176614"/>
    </source>
</evidence>
<dbReference type="Proteomes" id="UP000176614">
    <property type="component" value="Unassembled WGS sequence"/>
</dbReference>
<sequence length="88" mass="10054">MESLATVVRQNDVETMLQNARLTRDWPDREEKSKEASRQVRMAMYERALGGIPEDVAREILDILRPCCPDLFASPSPPPNEWQSPGEK</sequence>
<proteinExistence type="predicted"/>
<evidence type="ECO:0000313" key="1">
    <source>
        <dbReference type="EMBL" id="OGC62409.1"/>
    </source>
</evidence>
<comment type="caution">
    <text evidence="1">The sequence shown here is derived from an EMBL/GenBank/DDBJ whole genome shotgun (WGS) entry which is preliminary data.</text>
</comment>
<name>A0A1F4VZ11_UNCKA</name>
<protein>
    <submittedName>
        <fullName evidence="1">Uncharacterized protein</fullName>
    </submittedName>
</protein>